<keyword evidence="3 5" id="KW-1133">Transmembrane helix</keyword>
<dbReference type="GO" id="GO:0016314">
    <property type="term" value="F:phosphatidylinositol-3,4,5-trisphosphate 3-phosphatase activity"/>
    <property type="evidence" value="ECO:0007669"/>
    <property type="project" value="TreeGrafter"/>
</dbReference>
<dbReference type="GO" id="GO:0005829">
    <property type="term" value="C:cytosol"/>
    <property type="evidence" value="ECO:0007669"/>
    <property type="project" value="TreeGrafter"/>
</dbReference>
<comment type="subcellular location">
    <subcellularLocation>
        <location evidence="1">Membrane</location>
        <topology evidence="1">Multi-pass membrane protein</topology>
    </subcellularLocation>
</comment>
<dbReference type="GO" id="GO:0016020">
    <property type="term" value="C:membrane"/>
    <property type="evidence" value="ECO:0007669"/>
    <property type="project" value="UniProtKB-SubCell"/>
</dbReference>
<dbReference type="InterPro" id="IPR029021">
    <property type="entry name" value="Prot-tyrosine_phosphatase-like"/>
</dbReference>
<accession>A0A6G5A9N9</accession>
<evidence type="ECO:0000256" key="4">
    <source>
        <dbReference type="ARBA" id="ARBA00023136"/>
    </source>
</evidence>
<feature type="transmembrane region" description="Helical" evidence="5">
    <location>
        <begin position="12"/>
        <end position="33"/>
    </location>
</feature>
<dbReference type="AlphaFoldDB" id="A0A6G5A9N9"/>
<keyword evidence="4 5" id="KW-0472">Membrane</keyword>
<dbReference type="VEuPathDB" id="VectorBase:LOC119179071"/>
<dbReference type="PANTHER" id="PTHR12305:SF60">
    <property type="entry name" value="PHOSPHATIDYLINOSITOL 3,4,5-TRISPHOSPHATE 3-PHOSPHATASE TPTE2-RELATED"/>
    <property type="match status" value="1"/>
</dbReference>
<organism evidence="6">
    <name type="scientific">Rhipicephalus microplus</name>
    <name type="common">Cattle tick</name>
    <name type="synonym">Boophilus microplus</name>
    <dbReference type="NCBI Taxonomy" id="6941"/>
    <lineage>
        <taxon>Eukaryota</taxon>
        <taxon>Metazoa</taxon>
        <taxon>Ecdysozoa</taxon>
        <taxon>Arthropoda</taxon>
        <taxon>Chelicerata</taxon>
        <taxon>Arachnida</taxon>
        <taxon>Acari</taxon>
        <taxon>Parasitiformes</taxon>
        <taxon>Ixodida</taxon>
        <taxon>Ixodoidea</taxon>
        <taxon>Ixodidae</taxon>
        <taxon>Rhipicephalinae</taxon>
        <taxon>Rhipicephalus</taxon>
        <taxon>Boophilus</taxon>
    </lineage>
</organism>
<dbReference type="OrthoDB" id="16692at2759"/>
<evidence type="ECO:0000256" key="2">
    <source>
        <dbReference type="ARBA" id="ARBA00022692"/>
    </source>
</evidence>
<name>A0A6G5A9N9_RHIMP</name>
<evidence type="ECO:0000313" key="6">
    <source>
        <dbReference type="EMBL" id="NIE46953.1"/>
    </source>
</evidence>
<keyword evidence="2 5" id="KW-0812">Transmembrane</keyword>
<sequence>MYAQGTGEFLKHWYNAVDFVVVMLSFVATVAYVSVEISGYYKLLVIGRIVRIVSLLRIYTEKKNLTKGARLMVSENKRRYRQDGFDLDLVYVTDRIIAMSYPSSGKMSWYRNPIQEVERFSTRNIQTTIASTICAVNEPTTTATSMVALNDI</sequence>
<dbReference type="InterPro" id="IPR027359">
    <property type="entry name" value="Volt_channel_dom_sf"/>
</dbReference>
<evidence type="ECO:0000256" key="5">
    <source>
        <dbReference type="SAM" id="Phobius"/>
    </source>
</evidence>
<dbReference type="InterPro" id="IPR051281">
    <property type="entry name" value="Dual-spec_lipid-protein_phosph"/>
</dbReference>
<evidence type="ECO:0000256" key="1">
    <source>
        <dbReference type="ARBA" id="ARBA00004141"/>
    </source>
</evidence>
<dbReference type="EMBL" id="GIKN01004680">
    <property type="protein sequence ID" value="NIE46953.1"/>
    <property type="molecule type" value="Transcribed_RNA"/>
</dbReference>
<proteinExistence type="predicted"/>
<dbReference type="Gene3D" id="3.90.190.10">
    <property type="entry name" value="Protein tyrosine phosphatase superfamily"/>
    <property type="match status" value="1"/>
</dbReference>
<protein>
    <submittedName>
        <fullName evidence="6">Uncharacterized protein</fullName>
    </submittedName>
</protein>
<reference evidence="6" key="1">
    <citation type="submission" date="2020-03" db="EMBL/GenBank/DDBJ databases">
        <title>A transcriptome and proteome of the tick Rhipicephalus microplus shaped by the genetic composition of its hosts and developmental stage.</title>
        <authorList>
            <person name="Garcia G.R."/>
            <person name="Ribeiro J.M.C."/>
            <person name="Maruyama S.R."/>
            <person name="Gardinasse L.G."/>
            <person name="Nelson K."/>
            <person name="Ferreira B.R."/>
            <person name="Andrade T.G."/>
            <person name="Santos I.K.F.M."/>
        </authorList>
    </citation>
    <scope>NUCLEOTIDE SEQUENCE</scope>
    <source>
        <strain evidence="6">NSGR</strain>
        <tissue evidence="6">Salivary glands</tissue>
    </source>
</reference>
<evidence type="ECO:0000256" key="3">
    <source>
        <dbReference type="ARBA" id="ARBA00022989"/>
    </source>
</evidence>
<dbReference type="PANTHER" id="PTHR12305">
    <property type="entry name" value="PHOSPHATASE WITH HOMOLOGY TO TENSIN"/>
    <property type="match status" value="1"/>
</dbReference>
<dbReference type="Gene3D" id="1.20.120.350">
    <property type="entry name" value="Voltage-gated potassium channels. Chain C"/>
    <property type="match status" value="1"/>
</dbReference>
<dbReference type="SUPFAM" id="SSF52799">
    <property type="entry name" value="(Phosphotyrosine protein) phosphatases II"/>
    <property type="match status" value="1"/>
</dbReference>